<reference evidence="1" key="1">
    <citation type="submission" date="2023-07" db="EMBL/GenBank/DDBJ databases">
        <title>Sequencing the genomes of 1000 actinobacteria strains.</title>
        <authorList>
            <person name="Klenk H.-P."/>
        </authorList>
    </citation>
    <scope>NUCLEOTIDE SEQUENCE</scope>
    <source>
        <strain evidence="1">DSM 44707</strain>
    </source>
</reference>
<evidence type="ECO:0000313" key="1">
    <source>
        <dbReference type="EMBL" id="MDR7278900.1"/>
    </source>
</evidence>
<accession>A0AAE3YSM3</accession>
<sequence length="128" mass="13669">MTQPVPTTALMPLADRYRVPSVPFDAPDVDQRPAVIAGLRALAQMLEDHPALPTPYIITAQGGDFRDPADDAEWAAQRGIVTAAAETLGVPLHRDSKYRADVTVNLAHSVQYTVLVSRPEPEATGGAA</sequence>
<gene>
    <name evidence="1" type="ORF">J2S41_005678</name>
</gene>
<dbReference type="EMBL" id="JAVDYB010000001">
    <property type="protein sequence ID" value="MDR7278900.1"/>
    <property type="molecule type" value="Genomic_DNA"/>
</dbReference>
<keyword evidence="2" id="KW-1185">Reference proteome</keyword>
<name>A0AAE3YSM3_9ACTN</name>
<organism evidence="1 2">
    <name type="scientific">Catenuloplanes atrovinosus</name>
    <dbReference type="NCBI Taxonomy" id="137266"/>
    <lineage>
        <taxon>Bacteria</taxon>
        <taxon>Bacillati</taxon>
        <taxon>Actinomycetota</taxon>
        <taxon>Actinomycetes</taxon>
        <taxon>Micromonosporales</taxon>
        <taxon>Micromonosporaceae</taxon>
        <taxon>Catenuloplanes</taxon>
    </lineage>
</organism>
<dbReference type="Proteomes" id="UP001183643">
    <property type="component" value="Unassembled WGS sequence"/>
</dbReference>
<evidence type="ECO:0000313" key="2">
    <source>
        <dbReference type="Proteomes" id="UP001183643"/>
    </source>
</evidence>
<protein>
    <submittedName>
        <fullName evidence="1">Uncharacterized protein</fullName>
    </submittedName>
</protein>
<proteinExistence type="predicted"/>
<dbReference type="RefSeq" id="WP_310372092.1">
    <property type="nucleotide sequence ID" value="NZ_JAVDYB010000001.1"/>
</dbReference>
<comment type="caution">
    <text evidence="1">The sequence shown here is derived from an EMBL/GenBank/DDBJ whole genome shotgun (WGS) entry which is preliminary data.</text>
</comment>
<dbReference type="AlphaFoldDB" id="A0AAE3YSM3"/>